<dbReference type="PANTHER" id="PTHR38431:SF1">
    <property type="entry name" value="BLL2305 PROTEIN"/>
    <property type="match status" value="1"/>
</dbReference>
<name>A0A9D1PHG2_9FIRM</name>
<dbReference type="Gene3D" id="3.40.190.10">
    <property type="entry name" value="Periplasmic binding protein-like II"/>
    <property type="match status" value="1"/>
</dbReference>
<evidence type="ECO:0000259" key="2">
    <source>
        <dbReference type="Pfam" id="PF12728"/>
    </source>
</evidence>
<sequence>MTENYLTVQEVAERLKIKKTTVYDMIRRGNIKAIKMGKQFRVCADEINNVLGESHAINGSSDKFIICGQDALLDLLCEQANNLCDEPYFVRTHLGSYNGLYAMYQGKADAASAHLWDLETDTYNLPFFKRLLPGEDICAFHIAERKVGFYVQKGNPKNISKFTDLFKDNIRFIAREKGSGIRVLTDSLLCKYGIRAKPFEIAGSHLEAAAAVASGNFDCAIGNQKAAKQTDGIDFIDFKYEKYDIVFRKIDLEKPQVRTLISVLKSEYFANILNAMGGYNTLNIGKQLL</sequence>
<dbReference type="Proteomes" id="UP000886808">
    <property type="component" value="Unassembled WGS sequence"/>
</dbReference>
<feature type="domain" description="PBP" evidence="1">
    <location>
        <begin position="89"/>
        <end position="265"/>
    </location>
</feature>
<gene>
    <name evidence="3" type="ORF">H9746_05155</name>
</gene>
<dbReference type="NCBIfam" id="TIGR01764">
    <property type="entry name" value="excise"/>
    <property type="match status" value="1"/>
</dbReference>
<dbReference type="InterPro" id="IPR010093">
    <property type="entry name" value="SinI_DNA-bd"/>
</dbReference>
<proteinExistence type="predicted"/>
<dbReference type="Pfam" id="PF12727">
    <property type="entry name" value="PBP_like"/>
    <property type="match status" value="1"/>
</dbReference>
<reference evidence="3" key="2">
    <citation type="submission" date="2021-04" db="EMBL/GenBank/DDBJ databases">
        <authorList>
            <person name="Gilroy R."/>
        </authorList>
    </citation>
    <scope>NUCLEOTIDE SEQUENCE</scope>
    <source>
        <strain evidence="3">CHK193-4272</strain>
    </source>
</reference>
<evidence type="ECO:0000313" key="4">
    <source>
        <dbReference type="Proteomes" id="UP000886808"/>
    </source>
</evidence>
<dbReference type="EMBL" id="DXIE01000032">
    <property type="protein sequence ID" value="HIV62211.1"/>
    <property type="molecule type" value="Genomic_DNA"/>
</dbReference>
<dbReference type="Pfam" id="PF12728">
    <property type="entry name" value="HTH_17"/>
    <property type="match status" value="1"/>
</dbReference>
<protein>
    <submittedName>
        <fullName evidence="3">Helix-turn-helix transcriptional regulator</fullName>
    </submittedName>
</protein>
<dbReference type="PANTHER" id="PTHR38431">
    <property type="entry name" value="BLL2305 PROTEIN"/>
    <property type="match status" value="1"/>
</dbReference>
<comment type="caution">
    <text evidence="3">The sequence shown here is derived from an EMBL/GenBank/DDBJ whole genome shotgun (WGS) entry which is preliminary data.</text>
</comment>
<dbReference type="InterPro" id="IPR024370">
    <property type="entry name" value="PBP_domain"/>
</dbReference>
<dbReference type="SUPFAM" id="SSF53850">
    <property type="entry name" value="Periplasmic binding protein-like II"/>
    <property type="match status" value="1"/>
</dbReference>
<organism evidence="3 4">
    <name type="scientific">Candidatus Butyricicoccus avistercoris</name>
    <dbReference type="NCBI Taxonomy" id="2838518"/>
    <lineage>
        <taxon>Bacteria</taxon>
        <taxon>Bacillati</taxon>
        <taxon>Bacillota</taxon>
        <taxon>Clostridia</taxon>
        <taxon>Eubacteriales</taxon>
        <taxon>Butyricicoccaceae</taxon>
        <taxon>Butyricicoccus</taxon>
    </lineage>
</organism>
<evidence type="ECO:0000313" key="3">
    <source>
        <dbReference type="EMBL" id="HIV62211.1"/>
    </source>
</evidence>
<dbReference type="InterPro" id="IPR041657">
    <property type="entry name" value="HTH_17"/>
</dbReference>
<feature type="domain" description="Helix-turn-helix" evidence="2">
    <location>
        <begin position="5"/>
        <end position="48"/>
    </location>
</feature>
<reference evidence="3" key="1">
    <citation type="journal article" date="2021" name="PeerJ">
        <title>Extensive microbial diversity within the chicken gut microbiome revealed by metagenomics and culture.</title>
        <authorList>
            <person name="Gilroy R."/>
            <person name="Ravi A."/>
            <person name="Getino M."/>
            <person name="Pursley I."/>
            <person name="Horton D.L."/>
            <person name="Alikhan N.F."/>
            <person name="Baker D."/>
            <person name="Gharbi K."/>
            <person name="Hall N."/>
            <person name="Watson M."/>
            <person name="Adriaenssens E.M."/>
            <person name="Foster-Nyarko E."/>
            <person name="Jarju S."/>
            <person name="Secka A."/>
            <person name="Antonio M."/>
            <person name="Oren A."/>
            <person name="Chaudhuri R.R."/>
            <person name="La Ragione R."/>
            <person name="Hildebrand F."/>
            <person name="Pallen M.J."/>
        </authorList>
    </citation>
    <scope>NUCLEOTIDE SEQUENCE</scope>
    <source>
        <strain evidence="3">CHK193-4272</strain>
    </source>
</reference>
<accession>A0A9D1PHG2</accession>
<dbReference type="GO" id="GO:0003677">
    <property type="term" value="F:DNA binding"/>
    <property type="evidence" value="ECO:0007669"/>
    <property type="project" value="InterPro"/>
</dbReference>
<evidence type="ECO:0000259" key="1">
    <source>
        <dbReference type="Pfam" id="PF12727"/>
    </source>
</evidence>
<dbReference type="AlphaFoldDB" id="A0A9D1PHG2"/>